<keyword evidence="3" id="KW-1185">Reference proteome</keyword>
<feature type="transmembrane region" description="Helical" evidence="1">
    <location>
        <begin position="104"/>
        <end position="122"/>
    </location>
</feature>
<sequence length="453" mass="51805">MAEEQFQFTAKAKKILSILAIVGVVLLGLGIFTASNTDHHATIDDPDATMHNAPIVVDDLEDAHATEDIDQDHFGEPEHAEEAHGDGHATWLKRIFANLWINNMYFLGIALLGVFFVAIQYVSQAGWSASLIRIPLAFGSYLPIAGILTLIIFLVGGHDIFHWTHSYLMDPNDPRYDEIIAGKEAYLNTPFFIARMIVYFVGWYIIFRFIRKRSLEEDINGGNNYFFKLRGISAVFIVFFAVTSSTSAWDWILSIDTHWFSTMFGWYVFASWWVTALAAITLITVILKENGYLKIVTTGVLHDLGKFVFAFSIFWTYIWFSQFMLIYYSNIPEETVYFIERLSSDHYSTVFFVNLILNFFFPFLVFMPRDSKRHTVFLKIVTIIVLIGHWFDFYLMITPAVLAENGGFGLLEIGMAMIFGVGFLFVALTSLAKHPLVAKNHPMLEESKHHHVF</sequence>
<feature type="transmembrane region" description="Helical" evidence="1">
    <location>
        <begin position="409"/>
        <end position="432"/>
    </location>
</feature>
<protein>
    <submittedName>
        <fullName evidence="2">Quinol:cytochrome C oxidoreductase</fullName>
    </submittedName>
</protein>
<evidence type="ECO:0000313" key="2">
    <source>
        <dbReference type="EMBL" id="MBK6263715.1"/>
    </source>
</evidence>
<evidence type="ECO:0000313" key="3">
    <source>
        <dbReference type="Proteomes" id="UP000611723"/>
    </source>
</evidence>
<dbReference type="AlphaFoldDB" id="A0A934WVJ4"/>
<accession>A0A934WVJ4</accession>
<reference evidence="2" key="1">
    <citation type="submission" date="2021-01" db="EMBL/GenBank/DDBJ databases">
        <title>Marivirga aurantiaca sp. nov., isolated from intertidal surface sediments.</title>
        <authorList>
            <person name="Zhang M."/>
        </authorList>
    </citation>
    <scope>NUCLEOTIDE SEQUENCE</scope>
    <source>
        <strain evidence="2">S37H4</strain>
    </source>
</reference>
<feature type="transmembrane region" description="Helical" evidence="1">
    <location>
        <begin position="347"/>
        <end position="367"/>
    </location>
</feature>
<feature type="transmembrane region" description="Helical" evidence="1">
    <location>
        <begin position="192"/>
        <end position="210"/>
    </location>
</feature>
<keyword evidence="1" id="KW-0812">Transmembrane</keyword>
<comment type="caution">
    <text evidence="2">The sequence shown here is derived from an EMBL/GenBank/DDBJ whole genome shotgun (WGS) entry which is preliminary data.</text>
</comment>
<proteinExistence type="predicted"/>
<keyword evidence="1" id="KW-1133">Transmembrane helix</keyword>
<feature type="transmembrane region" description="Helical" evidence="1">
    <location>
        <begin position="264"/>
        <end position="287"/>
    </location>
</feature>
<evidence type="ECO:0000256" key="1">
    <source>
        <dbReference type="SAM" id="Phobius"/>
    </source>
</evidence>
<feature type="transmembrane region" description="Helical" evidence="1">
    <location>
        <begin position="376"/>
        <end position="397"/>
    </location>
</feature>
<feature type="transmembrane region" description="Helical" evidence="1">
    <location>
        <begin position="307"/>
        <end position="327"/>
    </location>
</feature>
<keyword evidence="1" id="KW-0472">Membrane</keyword>
<dbReference type="PANTHER" id="PTHR43044">
    <property type="match status" value="1"/>
</dbReference>
<feature type="transmembrane region" description="Helical" evidence="1">
    <location>
        <begin position="15"/>
        <end position="34"/>
    </location>
</feature>
<dbReference type="EMBL" id="JAEQBW010000001">
    <property type="protein sequence ID" value="MBK6263715.1"/>
    <property type="molecule type" value="Genomic_DNA"/>
</dbReference>
<feature type="transmembrane region" description="Helical" evidence="1">
    <location>
        <begin position="134"/>
        <end position="155"/>
    </location>
</feature>
<dbReference type="RefSeq" id="WP_201429402.1">
    <property type="nucleotide sequence ID" value="NZ_JAEQBW010000001.1"/>
</dbReference>
<name>A0A934WVJ4_9BACT</name>
<feature type="transmembrane region" description="Helical" evidence="1">
    <location>
        <begin position="231"/>
        <end position="252"/>
    </location>
</feature>
<organism evidence="2 3">
    <name type="scientific">Marivirga aurantiaca</name>
    <dbReference type="NCBI Taxonomy" id="2802615"/>
    <lineage>
        <taxon>Bacteria</taxon>
        <taxon>Pseudomonadati</taxon>
        <taxon>Bacteroidota</taxon>
        <taxon>Cytophagia</taxon>
        <taxon>Cytophagales</taxon>
        <taxon>Marivirgaceae</taxon>
        <taxon>Marivirga</taxon>
    </lineage>
</organism>
<dbReference type="Proteomes" id="UP000611723">
    <property type="component" value="Unassembled WGS sequence"/>
</dbReference>
<dbReference type="PANTHER" id="PTHR43044:SF1">
    <property type="entry name" value="QUINOL:CYTOCHROME C OXIDOREDUCTASE QUINONE-BINDING SUBUNIT 2"/>
    <property type="match status" value="1"/>
</dbReference>
<gene>
    <name evidence="2" type="ORF">JKA74_01605</name>
</gene>